<evidence type="ECO:0000313" key="7">
    <source>
        <dbReference type="EMBL" id="KAG9444138.1"/>
    </source>
</evidence>
<reference evidence="7 8" key="1">
    <citation type="submission" date="2021-07" db="EMBL/GenBank/DDBJ databases">
        <title>The Aristolochia fimbriata genome: insights into angiosperm evolution, floral development and chemical biosynthesis.</title>
        <authorList>
            <person name="Jiao Y."/>
        </authorList>
    </citation>
    <scope>NUCLEOTIDE SEQUENCE [LARGE SCALE GENOMIC DNA]</scope>
    <source>
        <strain evidence="7">IBCAS-2021</strain>
        <tissue evidence="7">Leaf</tissue>
    </source>
</reference>
<dbReference type="EMBL" id="JAINDJ010000006">
    <property type="protein sequence ID" value="KAG9444138.1"/>
    <property type="molecule type" value="Genomic_DNA"/>
</dbReference>
<dbReference type="Gene3D" id="1.20.1250.20">
    <property type="entry name" value="MFS general substrate transporter like domains"/>
    <property type="match status" value="1"/>
</dbReference>
<evidence type="ECO:0000256" key="3">
    <source>
        <dbReference type="ARBA" id="ARBA00022692"/>
    </source>
</evidence>
<sequence>MDTDRPTTALLEKEDTVYGVVDYRGRPLSRRKAGGWRSAFLIMVGETAERFAYYGIASNLINYLTGTFGQSVAEAAISVDIWSGCVTVFPLLGALLGDSFFGRYPMVVAASFVYFLGTAMLTLSAILPSLHPSQCQEQEVENCSPPTRFQTMFLFTSLYMVAIAQGGHKPCVQAFGADQFDARHPMESRSKSSFFNWLNFALCFGSASSVIIVPVIQDNKSWGLGFSLPCISIAIALALFLLGTPTYRFTKNETGVDVLIRQGPVISGDERLPLQISSEEAPPLRKSDWSVLITEAKELSQLIPIWGSCIFHGVVVAQTSSLFTKQGGTMDSRVLGPRFQEFQLPAAALQSTTSLVLLLLVPLYDRAFVPAARFFTKLPSGITMLQRIGVGLIFSVASMATAAAVESRRLALVRELGIADEAGATVPMSIWWLLPQYLLYGAASLFAYIGSLEFFYDQMPDRLKSVGIAFCLTIYGVGSFVSGILVSAVDKASSARGRSWLDSNLNRAHLDYFYALIAALSSVGFGLFLSFAKSYVYRNKPDGEGPIELVS</sequence>
<evidence type="ECO:0000256" key="5">
    <source>
        <dbReference type="ARBA" id="ARBA00023136"/>
    </source>
</evidence>
<comment type="caution">
    <text evidence="7">The sequence shown here is derived from an EMBL/GenBank/DDBJ whole genome shotgun (WGS) entry which is preliminary data.</text>
</comment>
<feature type="transmembrane region" description="Helical" evidence="6">
    <location>
        <begin position="194"/>
        <end position="216"/>
    </location>
</feature>
<dbReference type="PANTHER" id="PTHR11654">
    <property type="entry name" value="OLIGOPEPTIDE TRANSPORTER-RELATED"/>
    <property type="match status" value="1"/>
</dbReference>
<keyword evidence="4 6" id="KW-1133">Transmembrane helix</keyword>
<keyword evidence="3 6" id="KW-0812">Transmembrane</keyword>
<feature type="transmembrane region" description="Helical" evidence="6">
    <location>
        <begin position="468"/>
        <end position="489"/>
    </location>
</feature>
<dbReference type="Proteomes" id="UP000825729">
    <property type="component" value="Unassembled WGS sequence"/>
</dbReference>
<evidence type="ECO:0000256" key="2">
    <source>
        <dbReference type="ARBA" id="ARBA00005982"/>
    </source>
</evidence>
<feature type="transmembrane region" description="Helical" evidence="6">
    <location>
        <begin position="81"/>
        <end position="101"/>
    </location>
</feature>
<accession>A0AAV7EA99</accession>
<organism evidence="7 8">
    <name type="scientific">Aristolochia fimbriata</name>
    <name type="common">White veined hardy Dutchman's pipe vine</name>
    <dbReference type="NCBI Taxonomy" id="158543"/>
    <lineage>
        <taxon>Eukaryota</taxon>
        <taxon>Viridiplantae</taxon>
        <taxon>Streptophyta</taxon>
        <taxon>Embryophyta</taxon>
        <taxon>Tracheophyta</taxon>
        <taxon>Spermatophyta</taxon>
        <taxon>Magnoliopsida</taxon>
        <taxon>Magnoliidae</taxon>
        <taxon>Piperales</taxon>
        <taxon>Aristolochiaceae</taxon>
        <taxon>Aristolochia</taxon>
    </lineage>
</organism>
<dbReference type="SUPFAM" id="SSF103473">
    <property type="entry name" value="MFS general substrate transporter"/>
    <property type="match status" value="1"/>
</dbReference>
<dbReference type="GO" id="GO:0016020">
    <property type="term" value="C:membrane"/>
    <property type="evidence" value="ECO:0007669"/>
    <property type="project" value="UniProtKB-SubCell"/>
</dbReference>
<dbReference type="FunFam" id="1.20.1250.20:FF:000410">
    <property type="entry name" value="POT family protein"/>
    <property type="match status" value="1"/>
</dbReference>
<evidence type="ECO:0000313" key="8">
    <source>
        <dbReference type="Proteomes" id="UP000825729"/>
    </source>
</evidence>
<feature type="transmembrane region" description="Helical" evidence="6">
    <location>
        <begin position="385"/>
        <end position="405"/>
    </location>
</feature>
<evidence type="ECO:0000256" key="6">
    <source>
        <dbReference type="SAM" id="Phobius"/>
    </source>
</evidence>
<keyword evidence="8" id="KW-1185">Reference proteome</keyword>
<proteinExistence type="inferred from homology"/>
<evidence type="ECO:0000256" key="4">
    <source>
        <dbReference type="ARBA" id="ARBA00022989"/>
    </source>
</evidence>
<comment type="similarity">
    <text evidence="2">Belongs to the major facilitator superfamily. Proton-dependent oligopeptide transporter (POT/PTR) (TC 2.A.17) family.</text>
</comment>
<dbReference type="InterPro" id="IPR000109">
    <property type="entry name" value="POT_fam"/>
</dbReference>
<keyword evidence="5 6" id="KW-0472">Membrane</keyword>
<evidence type="ECO:0000256" key="1">
    <source>
        <dbReference type="ARBA" id="ARBA00004141"/>
    </source>
</evidence>
<name>A0AAV7EA99_ARIFI</name>
<feature type="transmembrane region" description="Helical" evidence="6">
    <location>
        <begin position="344"/>
        <end position="364"/>
    </location>
</feature>
<gene>
    <name evidence="7" type="ORF">H6P81_015478</name>
</gene>
<dbReference type="Pfam" id="PF00854">
    <property type="entry name" value="PTR2"/>
    <property type="match status" value="2"/>
</dbReference>
<feature type="transmembrane region" description="Helical" evidence="6">
    <location>
        <begin position="512"/>
        <end position="532"/>
    </location>
</feature>
<feature type="transmembrane region" description="Helical" evidence="6">
    <location>
        <begin position="222"/>
        <end position="242"/>
    </location>
</feature>
<protein>
    <submittedName>
        <fullName evidence="7">Uncharacterized protein</fullName>
    </submittedName>
</protein>
<feature type="transmembrane region" description="Helical" evidence="6">
    <location>
        <begin position="437"/>
        <end position="456"/>
    </location>
</feature>
<dbReference type="AlphaFoldDB" id="A0AAV7EA99"/>
<comment type="subcellular location">
    <subcellularLocation>
        <location evidence="1">Membrane</location>
        <topology evidence="1">Multi-pass membrane protein</topology>
    </subcellularLocation>
</comment>
<feature type="transmembrane region" description="Helical" evidence="6">
    <location>
        <begin position="107"/>
        <end position="127"/>
    </location>
</feature>
<dbReference type="InterPro" id="IPR036259">
    <property type="entry name" value="MFS_trans_sf"/>
</dbReference>
<dbReference type="GO" id="GO:0022857">
    <property type="term" value="F:transmembrane transporter activity"/>
    <property type="evidence" value="ECO:0007669"/>
    <property type="project" value="InterPro"/>
</dbReference>